<dbReference type="EMBL" id="FZQP02006566">
    <property type="protein sequence ID" value="VVD03074.1"/>
    <property type="molecule type" value="Genomic_DNA"/>
</dbReference>
<protein>
    <submittedName>
        <fullName evidence="1">Uncharacterized protein</fullName>
    </submittedName>
</protein>
<accession>A0A5E4QZI6</accession>
<keyword evidence="2" id="KW-1185">Reference proteome</keyword>
<evidence type="ECO:0000313" key="2">
    <source>
        <dbReference type="Proteomes" id="UP000324832"/>
    </source>
</evidence>
<name>A0A5E4QZI6_9NEOP</name>
<organism evidence="1 2">
    <name type="scientific">Leptidea sinapis</name>
    <dbReference type="NCBI Taxonomy" id="189913"/>
    <lineage>
        <taxon>Eukaryota</taxon>
        <taxon>Metazoa</taxon>
        <taxon>Ecdysozoa</taxon>
        <taxon>Arthropoda</taxon>
        <taxon>Hexapoda</taxon>
        <taxon>Insecta</taxon>
        <taxon>Pterygota</taxon>
        <taxon>Neoptera</taxon>
        <taxon>Endopterygota</taxon>
        <taxon>Lepidoptera</taxon>
        <taxon>Glossata</taxon>
        <taxon>Ditrysia</taxon>
        <taxon>Papilionoidea</taxon>
        <taxon>Pieridae</taxon>
        <taxon>Dismorphiinae</taxon>
        <taxon>Leptidea</taxon>
    </lineage>
</organism>
<sequence length="86" mass="9984">MVCVLPSCRERCHLNKTGIPEFLYTIFKNVQNLKDIKDHPWTQMSKEFQTSGTQHSRISPSCYLQVHVEPVIKCLQDIKGYFDLGL</sequence>
<proteinExistence type="predicted"/>
<evidence type="ECO:0000313" key="1">
    <source>
        <dbReference type="EMBL" id="VVD03074.1"/>
    </source>
</evidence>
<gene>
    <name evidence="1" type="ORF">LSINAPIS_LOCUS13144</name>
</gene>
<dbReference type="Proteomes" id="UP000324832">
    <property type="component" value="Unassembled WGS sequence"/>
</dbReference>
<dbReference type="AlphaFoldDB" id="A0A5E4QZI6"/>
<reference evidence="1 2" key="1">
    <citation type="submission" date="2017-07" db="EMBL/GenBank/DDBJ databases">
        <authorList>
            <person name="Talla V."/>
            <person name="Backstrom N."/>
        </authorList>
    </citation>
    <scope>NUCLEOTIDE SEQUENCE [LARGE SCALE GENOMIC DNA]</scope>
</reference>